<dbReference type="VEuPathDB" id="FungiDB:Malapachy_08004"/>
<evidence type="ECO:0000313" key="3">
    <source>
        <dbReference type="EMBL" id="KOS14650.1"/>
    </source>
</evidence>
<keyword evidence="2" id="KW-0812">Transmembrane</keyword>
<feature type="region of interest" description="Disordered" evidence="1">
    <location>
        <begin position="263"/>
        <end position="315"/>
    </location>
</feature>
<comment type="caution">
    <text evidence="3">The sequence shown here is derived from an EMBL/GenBank/DDBJ whole genome shotgun (WGS) entry which is preliminary data.</text>
</comment>
<gene>
    <name evidence="3" type="ORF">Malapachy_08004</name>
</gene>
<evidence type="ECO:0000313" key="4">
    <source>
        <dbReference type="Proteomes" id="UP000037751"/>
    </source>
</evidence>
<feature type="compositionally biased region" description="Low complexity" evidence="1">
    <location>
        <begin position="274"/>
        <end position="287"/>
    </location>
</feature>
<feature type="region of interest" description="Disordered" evidence="1">
    <location>
        <begin position="231"/>
        <end position="250"/>
    </location>
</feature>
<feature type="compositionally biased region" description="Low complexity" evidence="1">
    <location>
        <begin position="296"/>
        <end position="315"/>
    </location>
</feature>
<reference evidence="3 4" key="1">
    <citation type="submission" date="2015-07" db="EMBL/GenBank/DDBJ databases">
        <title>Draft Genome Sequence of Malassezia furfur CBS1878 and Malassezia pachydermatis CBS1879.</title>
        <authorList>
            <person name="Triana S."/>
            <person name="Ohm R."/>
            <person name="Gonzalez A."/>
            <person name="DeCock H."/>
            <person name="Restrepo S."/>
            <person name="Celis A."/>
        </authorList>
    </citation>
    <scope>NUCLEOTIDE SEQUENCE [LARGE SCALE GENOMIC DNA]</scope>
    <source>
        <strain evidence="3 4">CBS 1879</strain>
    </source>
</reference>
<keyword evidence="4" id="KW-1185">Reference proteome</keyword>
<dbReference type="AlphaFoldDB" id="A0A0M8MVK4"/>
<evidence type="ECO:0008006" key="5">
    <source>
        <dbReference type="Google" id="ProtNLM"/>
    </source>
</evidence>
<evidence type="ECO:0000256" key="2">
    <source>
        <dbReference type="SAM" id="Phobius"/>
    </source>
</evidence>
<dbReference type="STRING" id="77020.A0A0M8MVK4"/>
<feature type="transmembrane region" description="Helical" evidence="2">
    <location>
        <begin position="365"/>
        <end position="384"/>
    </location>
</feature>
<dbReference type="GeneID" id="28727189"/>
<dbReference type="OrthoDB" id="2564904at2759"/>
<dbReference type="Proteomes" id="UP000037751">
    <property type="component" value="Unassembled WGS sequence"/>
</dbReference>
<dbReference type="RefSeq" id="XP_017992282.1">
    <property type="nucleotide sequence ID" value="XM_018135314.1"/>
</dbReference>
<organism evidence="3 4">
    <name type="scientific">Malassezia pachydermatis</name>
    <dbReference type="NCBI Taxonomy" id="77020"/>
    <lineage>
        <taxon>Eukaryota</taxon>
        <taxon>Fungi</taxon>
        <taxon>Dikarya</taxon>
        <taxon>Basidiomycota</taxon>
        <taxon>Ustilaginomycotina</taxon>
        <taxon>Malasseziomycetes</taxon>
        <taxon>Malasseziales</taxon>
        <taxon>Malasseziaceae</taxon>
        <taxon>Malassezia</taxon>
    </lineage>
</organism>
<keyword evidence="2" id="KW-0472">Membrane</keyword>
<dbReference type="EMBL" id="LGAV01000003">
    <property type="protein sequence ID" value="KOS14650.1"/>
    <property type="molecule type" value="Genomic_DNA"/>
</dbReference>
<proteinExistence type="predicted"/>
<accession>A0A0M8MVK4</accession>
<keyword evidence="2" id="KW-1133">Transmembrane helix</keyword>
<name>A0A0M8MVK4_9BASI</name>
<sequence>MSVVAQYSATYVPGANSLPKISEQGQQGTNACGTQSSDSSMCQNLYINSATDFCLWAPPGPLSQGVGEAERYVVSYCTKAGRGTRLIPPGTLKSVHFVQTPHYVQVSGTGEFSSMHINNNGGGGELDPHGQDGMGNPIGGLVFSNAFGNGLVQVHEWNSFMDAKTYCLRACVDGDMAKAYCKNIYDELGCNFNMPTGPDNLGVFESCEGQDADIVGVYTNNGVVSTFFQTQTSQGVSVPPPKKPPAVSKCSNFPSAALEDTVKNPFAGAKKGKPSSTTSQGEPSSSSVLYNTQRNTTSSTSSRSTSSSTSSMLSSISSTSMPMAISSTSSSSAIATSRAVVTTTTTPSATSIPGLQFGSSASPSFYVHIFTLLVSATTVLVLLCL</sequence>
<protein>
    <recommendedName>
        <fullName evidence="5">Macrofage activating glycoprotein</fullName>
    </recommendedName>
</protein>
<evidence type="ECO:0000256" key="1">
    <source>
        <dbReference type="SAM" id="MobiDB-lite"/>
    </source>
</evidence>